<evidence type="ECO:0000313" key="2">
    <source>
        <dbReference type="Proteomes" id="UP000275199"/>
    </source>
</evidence>
<reference evidence="1 2" key="1">
    <citation type="submission" date="2018-11" db="EMBL/GenBank/DDBJ databases">
        <authorList>
            <person name="Jang G.I."/>
            <person name="Hwang C.Y."/>
        </authorList>
    </citation>
    <scope>NUCLEOTIDE SEQUENCE [LARGE SCALE GENOMIC DNA]</scope>
    <source>
        <strain evidence="1 2">SSM26</strain>
    </source>
</reference>
<dbReference type="Proteomes" id="UP000275199">
    <property type="component" value="Unassembled WGS sequence"/>
</dbReference>
<sequence length="61" mass="7188">MTPQLTARPPEPRIYIRVDQWMTEADLVILCNKCRQRINDARSKQQALVPELIPSQEHHHD</sequence>
<accession>A0ABX9XN12</accession>
<evidence type="ECO:0000313" key="1">
    <source>
        <dbReference type="EMBL" id="ROZ88433.1"/>
    </source>
</evidence>
<keyword evidence="2" id="KW-1185">Reference proteome</keyword>
<organism evidence="1 2">
    <name type="scientific">Pseudomonas neustonica</name>
    <dbReference type="NCBI Taxonomy" id="2487346"/>
    <lineage>
        <taxon>Bacteria</taxon>
        <taxon>Pseudomonadati</taxon>
        <taxon>Pseudomonadota</taxon>
        <taxon>Gammaproteobacteria</taxon>
        <taxon>Pseudomonadales</taxon>
        <taxon>Pseudomonadaceae</taxon>
        <taxon>Pseudomonas</taxon>
    </lineage>
</organism>
<evidence type="ECO:0008006" key="3">
    <source>
        <dbReference type="Google" id="ProtNLM"/>
    </source>
</evidence>
<name>A0ABX9XN12_9PSED</name>
<dbReference type="RefSeq" id="WP_123887871.1">
    <property type="nucleotide sequence ID" value="NZ_RKKU01000001.1"/>
</dbReference>
<proteinExistence type="predicted"/>
<dbReference type="EMBL" id="RKKU01000001">
    <property type="protein sequence ID" value="ROZ88433.1"/>
    <property type="molecule type" value="Genomic_DNA"/>
</dbReference>
<protein>
    <recommendedName>
        <fullName evidence="3">HNH endonuclease</fullName>
    </recommendedName>
</protein>
<gene>
    <name evidence="1" type="ORF">EF096_01715</name>
</gene>
<comment type="caution">
    <text evidence="1">The sequence shown here is derived from an EMBL/GenBank/DDBJ whole genome shotgun (WGS) entry which is preliminary data.</text>
</comment>